<comment type="similarity">
    <text evidence="2">Belongs to the bacterial PQQ dehydrogenase family.</text>
</comment>
<gene>
    <name evidence="5" type="ORF">METZ01_LOCUS441852</name>
</gene>
<keyword evidence="3" id="KW-0560">Oxidoreductase</keyword>
<evidence type="ECO:0000256" key="1">
    <source>
        <dbReference type="ARBA" id="ARBA00001931"/>
    </source>
</evidence>
<accession>A0A382Z2N7</accession>
<feature type="non-terminal residue" evidence="5">
    <location>
        <position position="260"/>
    </location>
</feature>
<organism evidence="5">
    <name type="scientific">marine metagenome</name>
    <dbReference type="NCBI Taxonomy" id="408172"/>
    <lineage>
        <taxon>unclassified sequences</taxon>
        <taxon>metagenomes</taxon>
        <taxon>ecological metagenomes</taxon>
    </lineage>
</organism>
<dbReference type="PANTHER" id="PTHR32303:SF20">
    <property type="entry name" value="QUINOPROTEIN ETHANOL DEHYDROGENASE"/>
    <property type="match status" value="1"/>
</dbReference>
<feature type="domain" description="Pyrrolo-quinoline quinone repeat" evidence="4">
    <location>
        <begin position="9"/>
        <end position="117"/>
    </location>
</feature>
<dbReference type="AlphaFoldDB" id="A0A382Z2N7"/>
<dbReference type="GO" id="GO:0016491">
    <property type="term" value="F:oxidoreductase activity"/>
    <property type="evidence" value="ECO:0007669"/>
    <property type="project" value="UniProtKB-KW"/>
</dbReference>
<protein>
    <recommendedName>
        <fullName evidence="4">Pyrrolo-quinoline quinone repeat domain-containing protein</fullName>
    </recommendedName>
</protein>
<dbReference type="InterPro" id="IPR011047">
    <property type="entry name" value="Quinoprotein_ADH-like_sf"/>
</dbReference>
<feature type="non-terminal residue" evidence="5">
    <location>
        <position position="1"/>
    </location>
</feature>
<evidence type="ECO:0000313" key="5">
    <source>
        <dbReference type="EMBL" id="SVD88998.1"/>
    </source>
</evidence>
<reference evidence="5" key="1">
    <citation type="submission" date="2018-05" db="EMBL/GenBank/DDBJ databases">
        <authorList>
            <person name="Lanie J.A."/>
            <person name="Ng W.-L."/>
            <person name="Kazmierczak K.M."/>
            <person name="Andrzejewski T.M."/>
            <person name="Davidsen T.M."/>
            <person name="Wayne K.J."/>
            <person name="Tettelin H."/>
            <person name="Glass J.I."/>
            <person name="Rusch D."/>
            <person name="Podicherti R."/>
            <person name="Tsui H.-C.T."/>
            <person name="Winkler M.E."/>
        </authorList>
    </citation>
    <scope>NUCLEOTIDE SEQUENCE</scope>
</reference>
<dbReference type="Pfam" id="PF01011">
    <property type="entry name" value="PQQ"/>
    <property type="match status" value="1"/>
</dbReference>
<dbReference type="Gene3D" id="2.140.10.10">
    <property type="entry name" value="Quinoprotein alcohol dehydrogenase-like superfamily"/>
    <property type="match status" value="1"/>
</dbReference>
<sequence>PGHETWGSARAAMYGGSSAWITGSYDPELDILYWGVGNPNPDWDGTVRPGDNLYSNSTLALDPDTGAIKFYFQYTPADVWDYDGNNEPILVDYGDEKVWLHGDRNGYLYKIDRTNGRFKYGKEISIVNWSKGFDSNGRPIWNMDKVPTYDYEAKDICPASEGGKWWNPMTVNPETGWVFVPSREICVDIKSAPLGEGLNPDEITVGKPYWGIGTIGWNTGHGQLVAFDGRTGEKMWVVKDRSPFTSGLLSTRGGLLFAGT</sequence>
<evidence type="ECO:0000256" key="2">
    <source>
        <dbReference type="ARBA" id="ARBA00008156"/>
    </source>
</evidence>
<comment type="cofactor">
    <cofactor evidence="1">
        <name>pyrroloquinoline quinone</name>
        <dbReference type="ChEBI" id="CHEBI:58442"/>
    </cofactor>
</comment>
<dbReference type="SUPFAM" id="SSF50998">
    <property type="entry name" value="Quinoprotein alcohol dehydrogenase-like"/>
    <property type="match status" value="1"/>
</dbReference>
<evidence type="ECO:0000256" key="3">
    <source>
        <dbReference type="ARBA" id="ARBA00023002"/>
    </source>
</evidence>
<name>A0A382Z2N7_9ZZZZ</name>
<dbReference type="PANTHER" id="PTHR32303">
    <property type="entry name" value="QUINOPROTEIN ALCOHOL DEHYDROGENASE (CYTOCHROME C)"/>
    <property type="match status" value="1"/>
</dbReference>
<evidence type="ECO:0000259" key="4">
    <source>
        <dbReference type="Pfam" id="PF01011"/>
    </source>
</evidence>
<proteinExistence type="inferred from homology"/>
<dbReference type="EMBL" id="UINC01180016">
    <property type="protein sequence ID" value="SVD88998.1"/>
    <property type="molecule type" value="Genomic_DNA"/>
</dbReference>
<dbReference type="InterPro" id="IPR002372">
    <property type="entry name" value="PQQ_rpt_dom"/>
</dbReference>